<evidence type="ECO:0000313" key="1">
    <source>
        <dbReference type="EMBL" id="QOP45860.1"/>
    </source>
</evidence>
<dbReference type="AlphaFoldDB" id="A0A7M1B823"/>
<sequence length="354" mass="41816">MSRSVINNFIRELHQASLINSLSDVKNVLEDTNLKIINTGHDYSRDLYYITVQNKSEKIKLTGDIYSAYFWKYSRENREKQVANNKQYRGSYKYSPEEYKRVSVKLYIALEKRSTEINERYRKPRERAAKRLDNLQQKNQENIIHQTESFKNKRATTSHTNFRGSGTYTDRFINAKLANQRTKNTEQMVDSKSVQVESKRWTIYSYTIEQSKLLEKKQYLLLKTGELNGRINKNIIRKNTQDGTERTSIDRFDGPRQEALYKKAKFYMQRMAQTRDCREQYRKKIAIIGKQCVDIEQDFNSSITKIDTIIKVLTEETTNTGIVNTPKETNTKRFDLDETLSIEEYAEELFSLNL</sequence>
<dbReference type="RefSeq" id="WP_193109831.1">
    <property type="nucleotide sequence ID" value="NZ_CP041406.1"/>
</dbReference>
<gene>
    <name evidence="1" type="ORF">FM071_05980</name>
</gene>
<dbReference type="Proteomes" id="UP000593580">
    <property type="component" value="Chromosome"/>
</dbReference>
<proteinExistence type="predicted"/>
<accession>A0A7M1B823</accession>
<dbReference type="EMBL" id="CP041406">
    <property type="protein sequence ID" value="QOP45860.1"/>
    <property type="molecule type" value="Genomic_DNA"/>
</dbReference>
<protein>
    <submittedName>
        <fullName evidence="1">Uncharacterized protein</fullName>
    </submittedName>
</protein>
<organism evidence="1 2">
    <name type="scientific">Sulfurimonas paralvinellae</name>
    <dbReference type="NCBI Taxonomy" id="317658"/>
    <lineage>
        <taxon>Bacteria</taxon>
        <taxon>Pseudomonadati</taxon>
        <taxon>Campylobacterota</taxon>
        <taxon>Epsilonproteobacteria</taxon>
        <taxon>Campylobacterales</taxon>
        <taxon>Sulfurimonadaceae</taxon>
        <taxon>Sulfurimonas</taxon>
    </lineage>
</organism>
<evidence type="ECO:0000313" key="2">
    <source>
        <dbReference type="Proteomes" id="UP000593580"/>
    </source>
</evidence>
<reference evidence="1 2" key="1">
    <citation type="submission" date="2019-07" db="EMBL/GenBank/DDBJ databases">
        <title>Sulfurimonas paralvinellae sp. nov., a novel mesophilic, hydrogen- and sulfur-oxidizing chemolithoautotroph within the Epsilonproteo- bacteria isolated from a deep-sea hydrothermal vent polychaete nest, reclassification of Thiomicrospira denitrificans as Sulfurimonas denitrificans comb. nov. and emended description of the genus Sulfurimonas.</title>
        <authorList>
            <person name="Wang S."/>
            <person name="Jiang L."/>
            <person name="Shao Z."/>
        </authorList>
    </citation>
    <scope>NUCLEOTIDE SEQUENCE [LARGE SCALE GENOMIC DNA]</scope>
    <source>
        <strain evidence="1 2">GO25</strain>
    </source>
</reference>
<keyword evidence="2" id="KW-1185">Reference proteome</keyword>
<dbReference type="KEGG" id="spal:FM071_05980"/>
<name>A0A7M1B823_9BACT</name>